<proteinExistence type="predicted"/>
<organism evidence="1">
    <name type="scientific">marine sediment metagenome</name>
    <dbReference type="NCBI Taxonomy" id="412755"/>
    <lineage>
        <taxon>unclassified sequences</taxon>
        <taxon>metagenomes</taxon>
        <taxon>ecological metagenomes</taxon>
    </lineage>
</organism>
<feature type="non-terminal residue" evidence="1">
    <location>
        <position position="57"/>
    </location>
</feature>
<comment type="caution">
    <text evidence="1">The sequence shown here is derived from an EMBL/GenBank/DDBJ whole genome shotgun (WGS) entry which is preliminary data.</text>
</comment>
<sequence length="57" mass="6331">MKKSLLILTVFVSFLLVQCRALTPIASYKTTYELEAEKKNLQANLTEINAGIATLDT</sequence>
<dbReference type="AlphaFoldDB" id="X0SAZ7"/>
<protein>
    <submittedName>
        <fullName evidence="1">Uncharacterized protein</fullName>
    </submittedName>
</protein>
<accession>X0SAZ7</accession>
<reference evidence="1" key="1">
    <citation type="journal article" date="2014" name="Front. Microbiol.">
        <title>High frequency of phylogenetically diverse reductive dehalogenase-homologous genes in deep subseafloor sedimentary metagenomes.</title>
        <authorList>
            <person name="Kawai M."/>
            <person name="Futagami T."/>
            <person name="Toyoda A."/>
            <person name="Takaki Y."/>
            <person name="Nishi S."/>
            <person name="Hori S."/>
            <person name="Arai W."/>
            <person name="Tsubouchi T."/>
            <person name="Morono Y."/>
            <person name="Uchiyama I."/>
            <person name="Ito T."/>
            <person name="Fujiyama A."/>
            <person name="Inagaki F."/>
            <person name="Takami H."/>
        </authorList>
    </citation>
    <scope>NUCLEOTIDE SEQUENCE</scope>
    <source>
        <strain evidence="1">Expedition CK06-06</strain>
    </source>
</reference>
<name>X0SAZ7_9ZZZZ</name>
<evidence type="ECO:0000313" key="1">
    <source>
        <dbReference type="EMBL" id="GAF78238.1"/>
    </source>
</evidence>
<gene>
    <name evidence="1" type="ORF">S01H1_03528</name>
</gene>
<dbReference type="EMBL" id="BARS01001917">
    <property type="protein sequence ID" value="GAF78238.1"/>
    <property type="molecule type" value="Genomic_DNA"/>
</dbReference>